<dbReference type="PANTHER" id="PTHR19918">
    <property type="entry name" value="CELL DIVISION CYCLE 20 CDC20 FIZZY -RELATED"/>
    <property type="match status" value="1"/>
</dbReference>
<dbReference type="PROSITE" id="PS50294">
    <property type="entry name" value="WD_REPEATS_REGION"/>
    <property type="match status" value="1"/>
</dbReference>
<evidence type="ECO:0000256" key="1">
    <source>
        <dbReference type="ARBA" id="ARBA00022574"/>
    </source>
</evidence>
<dbReference type="Proteomes" id="UP000541444">
    <property type="component" value="Unassembled WGS sequence"/>
</dbReference>
<keyword evidence="4" id="KW-0498">Mitosis</keyword>
<dbReference type="GO" id="GO:0031145">
    <property type="term" value="P:anaphase-promoting complex-dependent catabolic process"/>
    <property type="evidence" value="ECO:0007669"/>
    <property type="project" value="TreeGrafter"/>
</dbReference>
<dbReference type="PROSITE" id="PS50082">
    <property type="entry name" value="WD_REPEATS_2"/>
    <property type="match status" value="1"/>
</dbReference>
<protein>
    <submittedName>
        <fullName evidence="8">Uncharacterized protein</fullName>
    </submittedName>
</protein>
<dbReference type="Gene3D" id="2.130.10.10">
    <property type="entry name" value="YVTN repeat-like/Quinoprotein amine dehydrogenase"/>
    <property type="match status" value="1"/>
</dbReference>
<comment type="caution">
    <text evidence="8">The sequence shown here is derived from an EMBL/GenBank/DDBJ whole genome shotgun (WGS) entry which is preliminary data.</text>
</comment>
<dbReference type="InterPro" id="IPR036322">
    <property type="entry name" value="WD40_repeat_dom_sf"/>
</dbReference>
<dbReference type="InterPro" id="IPR001680">
    <property type="entry name" value="WD40_rpt"/>
</dbReference>
<gene>
    <name evidence="8" type="ORF">GIB67_032521</name>
</gene>
<sequence>MLKPRVGLLAWNNHVLTTGGVDGKIVNYDTRSRMHNIVQTYRGHRQEVHGLKYSDSGKQLASEENDNMIYIWDQSMASPTWWLHQLKSHTAAVKGLGLYPSMVKQAELSGNTSRALNMAQSSDGYTVAPAAAGDDEMLKFWNSFGSPKAPSMPTPRYNLGKFNLIEAVSKEEKRLTKIVNDLPATFQFFSCFKSLDQNGILLELRLAAPTSDAESFMPPGSDFAILSRNFYWLHLQGGDYKLLETYRTKKIPLKMKSNVFIGWSVYQIQMHIENLSNTTNFKALSCKNHVIDRHDNDYDMGTIEPVEIPLKKLHNYGLLQRIYRWFLTGGDGVNFVETNETDSGVAFFLYFSVHATKKDKQEGDDTRILKCIILRKSAICKN</sequence>
<dbReference type="SUPFAM" id="SSF49303">
    <property type="entry name" value="beta-Galactosidase/glucuronidase domain"/>
    <property type="match status" value="1"/>
</dbReference>
<comment type="function">
    <text evidence="6">Component of the anaphase promoting complex/cyclosome (APC/C), a cell cycle-regulated E3 ubiquitin-protein ligase complex that controls progression through mitosis and the G1 phase of the cell cycle.</text>
</comment>
<dbReference type="EMBL" id="JACGCM010002568">
    <property type="protein sequence ID" value="KAF6138627.1"/>
    <property type="molecule type" value="Genomic_DNA"/>
</dbReference>
<dbReference type="PANTHER" id="PTHR19918:SF8">
    <property type="entry name" value="FI02843P"/>
    <property type="match status" value="1"/>
</dbReference>
<dbReference type="GO" id="GO:0051301">
    <property type="term" value="P:cell division"/>
    <property type="evidence" value="ECO:0007669"/>
    <property type="project" value="UniProtKB-KW"/>
</dbReference>
<feature type="repeat" description="WD" evidence="7">
    <location>
        <begin position="41"/>
        <end position="73"/>
    </location>
</feature>
<evidence type="ECO:0000313" key="9">
    <source>
        <dbReference type="Proteomes" id="UP000541444"/>
    </source>
</evidence>
<name>A0A7J7L7M3_9MAGN</name>
<dbReference type="GO" id="GO:0005680">
    <property type="term" value="C:anaphase-promoting complex"/>
    <property type="evidence" value="ECO:0007669"/>
    <property type="project" value="TreeGrafter"/>
</dbReference>
<evidence type="ECO:0000256" key="2">
    <source>
        <dbReference type="ARBA" id="ARBA00022618"/>
    </source>
</evidence>
<dbReference type="Pfam" id="PF00400">
    <property type="entry name" value="WD40"/>
    <property type="match status" value="1"/>
</dbReference>
<dbReference type="SUPFAM" id="SSF50978">
    <property type="entry name" value="WD40 repeat-like"/>
    <property type="match status" value="1"/>
</dbReference>
<evidence type="ECO:0000256" key="6">
    <source>
        <dbReference type="ARBA" id="ARBA00023425"/>
    </source>
</evidence>
<accession>A0A7J7L7M3</accession>
<keyword evidence="1 7" id="KW-0853">WD repeat</keyword>
<keyword evidence="2" id="KW-0132">Cell division</keyword>
<keyword evidence="5" id="KW-0131">Cell cycle</keyword>
<dbReference type="SMART" id="SM00320">
    <property type="entry name" value="WD40"/>
    <property type="match status" value="2"/>
</dbReference>
<dbReference type="AlphaFoldDB" id="A0A7J7L7M3"/>
<proteinExistence type="predicted"/>
<evidence type="ECO:0000256" key="3">
    <source>
        <dbReference type="ARBA" id="ARBA00022737"/>
    </source>
</evidence>
<dbReference type="InterPro" id="IPR033010">
    <property type="entry name" value="Cdc20/Fizzy"/>
</dbReference>
<reference evidence="8 9" key="1">
    <citation type="journal article" date="2020" name="IScience">
        <title>Genome Sequencing of the Endangered Kingdonia uniflora (Circaeasteraceae, Ranunculales) Reveals Potential Mechanisms of Evolutionary Specialization.</title>
        <authorList>
            <person name="Sun Y."/>
            <person name="Deng T."/>
            <person name="Zhang A."/>
            <person name="Moore M.J."/>
            <person name="Landis J.B."/>
            <person name="Lin N."/>
            <person name="Zhang H."/>
            <person name="Zhang X."/>
            <person name="Huang J."/>
            <person name="Zhang X."/>
            <person name="Sun H."/>
            <person name="Wang H."/>
        </authorList>
    </citation>
    <scope>NUCLEOTIDE SEQUENCE [LARGE SCALE GENOMIC DNA]</scope>
    <source>
        <strain evidence="8">TB1705</strain>
        <tissue evidence="8">Leaf</tissue>
    </source>
</reference>
<dbReference type="OrthoDB" id="10263272at2759"/>
<evidence type="ECO:0000256" key="5">
    <source>
        <dbReference type="ARBA" id="ARBA00023306"/>
    </source>
</evidence>
<dbReference type="GO" id="GO:1990757">
    <property type="term" value="F:ubiquitin ligase activator activity"/>
    <property type="evidence" value="ECO:0007669"/>
    <property type="project" value="TreeGrafter"/>
</dbReference>
<dbReference type="GO" id="GO:0010997">
    <property type="term" value="F:anaphase-promoting complex binding"/>
    <property type="evidence" value="ECO:0007669"/>
    <property type="project" value="InterPro"/>
</dbReference>
<evidence type="ECO:0000256" key="4">
    <source>
        <dbReference type="ARBA" id="ARBA00022776"/>
    </source>
</evidence>
<organism evidence="8 9">
    <name type="scientific">Kingdonia uniflora</name>
    <dbReference type="NCBI Taxonomy" id="39325"/>
    <lineage>
        <taxon>Eukaryota</taxon>
        <taxon>Viridiplantae</taxon>
        <taxon>Streptophyta</taxon>
        <taxon>Embryophyta</taxon>
        <taxon>Tracheophyta</taxon>
        <taxon>Spermatophyta</taxon>
        <taxon>Magnoliopsida</taxon>
        <taxon>Ranunculales</taxon>
        <taxon>Circaeasteraceae</taxon>
        <taxon>Kingdonia</taxon>
    </lineage>
</organism>
<evidence type="ECO:0000313" key="8">
    <source>
        <dbReference type="EMBL" id="KAF6138627.1"/>
    </source>
</evidence>
<keyword evidence="9" id="KW-1185">Reference proteome</keyword>
<dbReference type="InterPro" id="IPR036156">
    <property type="entry name" value="Beta-gal/glucu_dom_sf"/>
</dbReference>
<dbReference type="InterPro" id="IPR015943">
    <property type="entry name" value="WD40/YVTN_repeat-like_dom_sf"/>
</dbReference>
<evidence type="ECO:0000256" key="7">
    <source>
        <dbReference type="PROSITE-ProRule" id="PRU00221"/>
    </source>
</evidence>
<dbReference type="GO" id="GO:1905786">
    <property type="term" value="P:positive regulation of anaphase-promoting complex-dependent catabolic process"/>
    <property type="evidence" value="ECO:0007669"/>
    <property type="project" value="TreeGrafter"/>
</dbReference>
<keyword evidence="3" id="KW-0677">Repeat</keyword>